<accession>A0ABN9MP81</accession>
<sequence length="645" mass="73373">MRISYFRAFALLHRTAWRRLFTPWILLELSGSTCPGRHLFDRRMLYLCSRRDTGRDWPLLGRQLPDGFGRLFKRPTASEASLSLQASGHTLLGRWVLPGPFGIKRLQSRFAKPPSGSSIHHGPVSPNEWLGERDFTILGMGSKRFLTLTHRAQVKRFTQDLLKLLKSQASKQVIVREFLQAYHWCFSRDWDVTEYGVCELADIVSEIPDTTICVSQQENEIVLSIPKRDRTPEEIERTKQFSKEVVDLLRHQPHFRMAFNKFIPSYHHHFGRQCKLTYYGFTKLIDLFEAIPDVLQVIDTASGKQIELINRKSLRSLTTQLLILLMSWDDLCLLTVNQLHQIYETFHGVPLNPCEYGFVSFTELLKSLPYLVEVHINDMNEDCLQLTSLYIFAKNVRSLLHTYHYQQIFLHEFPTAYSNSALPRAHNTPLCQNCDLACAQQPSASTSHVSTDPAKPNPPEWAVSLSRSIDSLVKALDSFRGSSLSQNSPLSIVTESGAGAGGRLSTGGILYYGNLGVPGKGPFPRLPYTLELQHLRAHLLAPLSPEGHSVHDSEYELEESLTKDSSIGQETLDSLIEAVNKTLMVDKESVSTQKHVVLLKRLNAFKRDLLITLSFRTLSKNMGNTRRSDLRLKRPRKLNILSPRT</sequence>
<feature type="domain" description="HTH OST-type" evidence="2">
    <location>
        <begin position="313"/>
        <end position="389"/>
    </location>
</feature>
<evidence type="ECO:0000313" key="3">
    <source>
        <dbReference type="EMBL" id="CAJ0967207.1"/>
    </source>
</evidence>
<evidence type="ECO:0000256" key="1">
    <source>
        <dbReference type="ARBA" id="ARBA00022782"/>
    </source>
</evidence>
<dbReference type="InterPro" id="IPR041966">
    <property type="entry name" value="LOTUS-like"/>
</dbReference>
<feature type="domain" description="HTH OST-type" evidence="2">
    <location>
        <begin position="237"/>
        <end position="312"/>
    </location>
</feature>
<protein>
    <recommendedName>
        <fullName evidence="2">HTH OST-type domain-containing protein</fullName>
    </recommendedName>
</protein>
<dbReference type="Gene3D" id="3.30.420.610">
    <property type="entry name" value="LOTUS domain-like"/>
    <property type="match status" value="3"/>
</dbReference>
<keyword evidence="1" id="KW-0221">Differentiation</keyword>
<evidence type="ECO:0000313" key="4">
    <source>
        <dbReference type="Proteomes" id="UP001176940"/>
    </source>
</evidence>
<dbReference type="InterPro" id="IPR025605">
    <property type="entry name" value="OST-HTH/LOTUS_dom"/>
</dbReference>
<keyword evidence="4" id="KW-1185">Reference proteome</keyword>
<dbReference type="CDD" id="cd09981">
    <property type="entry name" value="LOTUS_5_Limkain_b1"/>
    <property type="match status" value="1"/>
</dbReference>
<evidence type="ECO:0000259" key="2">
    <source>
        <dbReference type="PROSITE" id="PS51644"/>
    </source>
</evidence>
<dbReference type="Proteomes" id="UP001176940">
    <property type="component" value="Unassembled WGS sequence"/>
</dbReference>
<dbReference type="EMBL" id="CAUEEQ010078135">
    <property type="protein sequence ID" value="CAJ0967207.1"/>
    <property type="molecule type" value="Genomic_DNA"/>
</dbReference>
<gene>
    <name evidence="3" type="ORF">RIMI_LOCUS22034893</name>
</gene>
<feature type="domain" description="HTH OST-type" evidence="2">
    <location>
        <begin position="153"/>
        <end position="228"/>
    </location>
</feature>
<dbReference type="CDD" id="cd09980">
    <property type="entry name" value="LOTUS_4_Limkain_b1"/>
    <property type="match status" value="1"/>
</dbReference>
<name>A0ABN9MP81_9NEOB</name>
<dbReference type="Pfam" id="PF12872">
    <property type="entry name" value="OST-HTH"/>
    <property type="match status" value="3"/>
</dbReference>
<organism evidence="3 4">
    <name type="scientific">Ranitomeya imitator</name>
    <name type="common">mimic poison frog</name>
    <dbReference type="NCBI Taxonomy" id="111125"/>
    <lineage>
        <taxon>Eukaryota</taxon>
        <taxon>Metazoa</taxon>
        <taxon>Chordata</taxon>
        <taxon>Craniata</taxon>
        <taxon>Vertebrata</taxon>
        <taxon>Euteleostomi</taxon>
        <taxon>Amphibia</taxon>
        <taxon>Batrachia</taxon>
        <taxon>Anura</taxon>
        <taxon>Neobatrachia</taxon>
        <taxon>Hyloidea</taxon>
        <taxon>Dendrobatidae</taxon>
        <taxon>Dendrobatinae</taxon>
        <taxon>Ranitomeya</taxon>
    </lineage>
</organism>
<dbReference type="PROSITE" id="PS51644">
    <property type="entry name" value="HTH_OST"/>
    <property type="match status" value="3"/>
</dbReference>
<reference evidence="3" key="1">
    <citation type="submission" date="2023-07" db="EMBL/GenBank/DDBJ databases">
        <authorList>
            <person name="Stuckert A."/>
        </authorList>
    </citation>
    <scope>NUCLEOTIDE SEQUENCE</scope>
</reference>
<proteinExistence type="predicted"/>
<comment type="caution">
    <text evidence="3">The sequence shown here is derived from an EMBL/GenBank/DDBJ whole genome shotgun (WGS) entry which is preliminary data.</text>
</comment>